<sequence>MAEDLYRVLVVDDDTMQLELLERTLRSEGFVVMTCSSPIGVTSIVRSFVPHVVLMDVDIPALSGDRILALARKSAPPMTRFLLHSAADEAVLRRLAKEADADGWISKSTTGAELATRIRALVKAPSGVRR</sequence>
<dbReference type="SUPFAM" id="SSF52172">
    <property type="entry name" value="CheY-like"/>
    <property type="match status" value="1"/>
</dbReference>
<reference evidence="4 5" key="1">
    <citation type="submission" date="2015-08" db="EMBL/GenBank/DDBJ databases">
        <authorList>
            <person name="Babu N.S."/>
            <person name="Beckwith C.J."/>
            <person name="Beseler K.G."/>
            <person name="Brison A."/>
            <person name="Carone J.V."/>
            <person name="Caskin T.P."/>
            <person name="Diamond M."/>
            <person name="Durham M.E."/>
            <person name="Foxe J.M."/>
            <person name="Go M."/>
            <person name="Henderson B.A."/>
            <person name="Jones I.B."/>
            <person name="McGettigan J.A."/>
            <person name="Micheletti S.J."/>
            <person name="Nasrallah M.E."/>
            <person name="Ortiz D."/>
            <person name="Piller C.R."/>
            <person name="Privatt S.R."/>
            <person name="Schneider S.L."/>
            <person name="Sharp S."/>
            <person name="Smith T.C."/>
            <person name="Stanton J.D."/>
            <person name="Ullery H.E."/>
            <person name="Wilson R.J."/>
            <person name="Serrano M.G."/>
            <person name="Buck G."/>
            <person name="Lee V."/>
            <person name="Wang Y."/>
            <person name="Carvalho R."/>
            <person name="Voegtly L."/>
            <person name="Shi R."/>
            <person name="Duckworth R."/>
            <person name="Johnson A."/>
            <person name="Loviza R."/>
            <person name="Walstead R."/>
            <person name="Shah Z."/>
            <person name="Kiflezghi M."/>
            <person name="Wade K."/>
            <person name="Ball S.L."/>
            <person name="Bradley K.W."/>
            <person name="Asai D.J."/>
            <person name="Bowman C.A."/>
            <person name="Russell D.A."/>
            <person name="Pope W.H."/>
            <person name="Jacobs-Sera D."/>
            <person name="Hendrix R.W."/>
            <person name="Hatfull G.F."/>
        </authorList>
    </citation>
    <scope>NUCLEOTIDE SEQUENCE [LARGE SCALE GENOMIC DNA]</scope>
    <source>
        <strain evidence="4 5">DSM 27648</strain>
    </source>
</reference>
<dbReference type="PROSITE" id="PS50110">
    <property type="entry name" value="RESPONSE_REGULATORY"/>
    <property type="match status" value="1"/>
</dbReference>
<feature type="domain" description="Response regulatory" evidence="3">
    <location>
        <begin position="7"/>
        <end position="122"/>
    </location>
</feature>
<keyword evidence="1 2" id="KW-0597">Phosphoprotein</keyword>
<dbReference type="InterPro" id="IPR001789">
    <property type="entry name" value="Sig_transdc_resp-reg_receiver"/>
</dbReference>
<dbReference type="OrthoDB" id="5511264at2"/>
<dbReference type="AlphaFoldDB" id="A0A0K1PZY3"/>
<dbReference type="Proteomes" id="UP000064967">
    <property type="component" value="Chromosome"/>
</dbReference>
<dbReference type="Pfam" id="PF00072">
    <property type="entry name" value="Response_reg"/>
    <property type="match status" value="1"/>
</dbReference>
<evidence type="ECO:0000313" key="5">
    <source>
        <dbReference type="Proteomes" id="UP000064967"/>
    </source>
</evidence>
<evidence type="ECO:0000256" key="1">
    <source>
        <dbReference type="ARBA" id="ARBA00022553"/>
    </source>
</evidence>
<feature type="modified residue" description="4-aspartylphosphate" evidence="2">
    <location>
        <position position="56"/>
    </location>
</feature>
<dbReference type="EMBL" id="CP012333">
    <property type="protein sequence ID" value="AKU99088.1"/>
    <property type="molecule type" value="Genomic_DNA"/>
</dbReference>
<gene>
    <name evidence="4" type="ORF">AKJ09_05752</name>
</gene>
<evidence type="ECO:0000259" key="3">
    <source>
        <dbReference type="PROSITE" id="PS50110"/>
    </source>
</evidence>
<protein>
    <submittedName>
        <fullName evidence="4">Response regulator</fullName>
    </submittedName>
</protein>
<proteinExistence type="predicted"/>
<dbReference type="PANTHER" id="PTHR44591">
    <property type="entry name" value="STRESS RESPONSE REGULATOR PROTEIN 1"/>
    <property type="match status" value="1"/>
</dbReference>
<dbReference type="Gene3D" id="3.40.50.2300">
    <property type="match status" value="1"/>
</dbReference>
<dbReference type="KEGG" id="llu:AKJ09_05752"/>
<name>A0A0K1PZY3_9BACT</name>
<evidence type="ECO:0000313" key="4">
    <source>
        <dbReference type="EMBL" id="AKU99088.1"/>
    </source>
</evidence>
<keyword evidence="5" id="KW-1185">Reference proteome</keyword>
<dbReference type="InterPro" id="IPR011006">
    <property type="entry name" value="CheY-like_superfamily"/>
</dbReference>
<dbReference type="GO" id="GO:0000160">
    <property type="term" value="P:phosphorelay signal transduction system"/>
    <property type="evidence" value="ECO:0007669"/>
    <property type="project" value="InterPro"/>
</dbReference>
<accession>A0A0K1PZY3</accession>
<dbReference type="RefSeq" id="WP_146650356.1">
    <property type="nucleotide sequence ID" value="NZ_CP012333.1"/>
</dbReference>
<organism evidence="4 5">
    <name type="scientific">Labilithrix luteola</name>
    <dbReference type="NCBI Taxonomy" id="1391654"/>
    <lineage>
        <taxon>Bacteria</taxon>
        <taxon>Pseudomonadati</taxon>
        <taxon>Myxococcota</taxon>
        <taxon>Polyangia</taxon>
        <taxon>Polyangiales</taxon>
        <taxon>Labilitrichaceae</taxon>
        <taxon>Labilithrix</taxon>
    </lineage>
</organism>
<dbReference type="STRING" id="1391654.AKJ09_05752"/>
<dbReference type="InterPro" id="IPR050595">
    <property type="entry name" value="Bact_response_regulator"/>
</dbReference>
<evidence type="ECO:0000256" key="2">
    <source>
        <dbReference type="PROSITE-ProRule" id="PRU00169"/>
    </source>
</evidence>
<dbReference type="CDD" id="cd00156">
    <property type="entry name" value="REC"/>
    <property type="match status" value="1"/>
</dbReference>
<dbReference type="PANTHER" id="PTHR44591:SF23">
    <property type="entry name" value="CHEY SUBFAMILY"/>
    <property type="match status" value="1"/>
</dbReference>
<dbReference type="SMART" id="SM00448">
    <property type="entry name" value="REC"/>
    <property type="match status" value="1"/>
</dbReference>